<comment type="subcellular location">
    <subcellularLocation>
        <location evidence="1">Cytoplasm</location>
        <location evidence="1">Cytoskeleton</location>
    </subcellularLocation>
    <subcellularLocation>
        <location evidence="11">Synapse</location>
    </subcellularLocation>
</comment>
<dbReference type="PANTHER" id="PTHR16154:SF22">
    <property type="entry name" value="NEURABIN-1"/>
    <property type="match status" value="1"/>
</dbReference>
<feature type="non-terminal residue" evidence="20">
    <location>
        <position position="1"/>
    </location>
</feature>
<feature type="region of interest" description="Disordered" evidence="17">
    <location>
        <begin position="515"/>
        <end position="561"/>
    </location>
</feature>
<keyword evidence="2" id="KW-0217">Developmental protein</keyword>
<evidence type="ECO:0000256" key="4">
    <source>
        <dbReference type="ARBA" id="ARBA00022553"/>
    </source>
</evidence>
<name>V8NNW2_OPHHA</name>
<dbReference type="PROSITE" id="PS50105">
    <property type="entry name" value="SAM_DOMAIN"/>
    <property type="match status" value="1"/>
</dbReference>
<dbReference type="InterPro" id="IPR013761">
    <property type="entry name" value="SAM/pointed_sf"/>
</dbReference>
<dbReference type="GO" id="GO:0030425">
    <property type="term" value="C:dendrite"/>
    <property type="evidence" value="ECO:0007669"/>
    <property type="project" value="TreeGrafter"/>
</dbReference>
<keyword evidence="5" id="KW-0221">Differentiation</keyword>
<dbReference type="InterPro" id="IPR001478">
    <property type="entry name" value="PDZ"/>
</dbReference>
<evidence type="ECO:0000256" key="12">
    <source>
        <dbReference type="ARBA" id="ARBA00067399"/>
    </source>
</evidence>
<dbReference type="PANTHER" id="PTHR16154">
    <property type="entry name" value="NEURABIN"/>
    <property type="match status" value="1"/>
</dbReference>
<evidence type="ECO:0000256" key="14">
    <source>
        <dbReference type="ARBA" id="ARBA00077125"/>
    </source>
</evidence>
<evidence type="ECO:0000256" key="15">
    <source>
        <dbReference type="ARBA" id="ARBA00082439"/>
    </source>
</evidence>
<dbReference type="GO" id="GO:0051015">
    <property type="term" value="F:actin filament binding"/>
    <property type="evidence" value="ECO:0007669"/>
    <property type="project" value="TreeGrafter"/>
</dbReference>
<evidence type="ECO:0000256" key="1">
    <source>
        <dbReference type="ARBA" id="ARBA00004245"/>
    </source>
</evidence>
<protein>
    <recommendedName>
        <fullName evidence="12">Neurabin-1</fullName>
    </recommendedName>
    <alternativeName>
        <fullName evidence="14">Neurabin-I</fullName>
    </alternativeName>
    <alternativeName>
        <fullName evidence="13">Neural tissue-specific F-actin-binding protein I</fullName>
    </alternativeName>
    <alternativeName>
        <fullName evidence="15">Protein phosphatase 1 regulatory subunit 9A</fullName>
    </alternativeName>
</protein>
<dbReference type="Gene3D" id="1.10.150.50">
    <property type="entry name" value="Transcription Factor, Ets-1"/>
    <property type="match status" value="1"/>
</dbReference>
<keyword evidence="6" id="KW-0524">Neurogenesis</keyword>
<evidence type="ECO:0000256" key="10">
    <source>
        <dbReference type="ARBA" id="ARBA00023212"/>
    </source>
</evidence>
<keyword evidence="10" id="KW-0206">Cytoskeleton</keyword>
<dbReference type="GO" id="GO:0031175">
    <property type="term" value="P:neuron projection development"/>
    <property type="evidence" value="ECO:0007669"/>
    <property type="project" value="TreeGrafter"/>
</dbReference>
<comment type="caution">
    <text evidence="20">The sequence shown here is derived from an EMBL/GenBank/DDBJ whole genome shotgun (WGS) entry which is preliminary data.</text>
</comment>
<dbReference type="SMART" id="SM00228">
    <property type="entry name" value="PDZ"/>
    <property type="match status" value="1"/>
</dbReference>
<feature type="domain" description="PDZ" evidence="19">
    <location>
        <begin position="42"/>
        <end position="132"/>
    </location>
</feature>
<evidence type="ECO:0000256" key="16">
    <source>
        <dbReference type="SAM" id="Coils"/>
    </source>
</evidence>
<dbReference type="InterPro" id="IPR043446">
    <property type="entry name" value="Neurabin-like"/>
</dbReference>
<feature type="region of interest" description="Disordered" evidence="17">
    <location>
        <begin position="368"/>
        <end position="431"/>
    </location>
</feature>
<dbReference type="GO" id="GO:0007015">
    <property type="term" value="P:actin filament organization"/>
    <property type="evidence" value="ECO:0007669"/>
    <property type="project" value="TreeGrafter"/>
</dbReference>
<dbReference type="FunFam" id="2.30.42.10:FF:000010">
    <property type="entry name" value="Neurabin-1 isoform 1"/>
    <property type="match status" value="1"/>
</dbReference>
<dbReference type="AlphaFoldDB" id="V8NNW2"/>
<dbReference type="Pfam" id="PF00595">
    <property type="entry name" value="PDZ"/>
    <property type="match status" value="1"/>
</dbReference>
<feature type="compositionally biased region" description="Polar residues" evidence="17">
    <location>
        <begin position="400"/>
        <end position="415"/>
    </location>
</feature>
<dbReference type="SUPFAM" id="SSF47769">
    <property type="entry name" value="SAM/Pointed domain"/>
    <property type="match status" value="1"/>
</dbReference>
<dbReference type="GO" id="GO:0014069">
    <property type="term" value="C:postsynaptic density"/>
    <property type="evidence" value="ECO:0007669"/>
    <property type="project" value="TreeGrafter"/>
</dbReference>
<dbReference type="SUPFAM" id="SSF50156">
    <property type="entry name" value="PDZ domain-like"/>
    <property type="match status" value="1"/>
</dbReference>
<keyword evidence="4" id="KW-0597">Phosphoprotein</keyword>
<dbReference type="Gene3D" id="2.30.42.10">
    <property type="match status" value="1"/>
</dbReference>
<dbReference type="Pfam" id="PF17817">
    <property type="entry name" value="PDZ_5"/>
    <property type="match status" value="1"/>
</dbReference>
<gene>
    <name evidence="20" type="primary">PPP1R9A</name>
    <name evidence="20" type="ORF">L345_10882</name>
</gene>
<dbReference type="PROSITE" id="PS50106">
    <property type="entry name" value="PDZ"/>
    <property type="match status" value="1"/>
</dbReference>
<dbReference type="GO" id="GO:0015629">
    <property type="term" value="C:actin cytoskeleton"/>
    <property type="evidence" value="ECO:0007669"/>
    <property type="project" value="TreeGrafter"/>
</dbReference>
<evidence type="ECO:0000256" key="11">
    <source>
        <dbReference type="ARBA" id="ARBA00034103"/>
    </source>
</evidence>
<dbReference type="OrthoDB" id="62701at2759"/>
<reference evidence="20 21" key="1">
    <citation type="journal article" date="2013" name="Proc. Natl. Acad. Sci. U.S.A.">
        <title>The king cobra genome reveals dynamic gene evolution and adaptation in the snake venom system.</title>
        <authorList>
            <person name="Vonk F.J."/>
            <person name="Casewell N.R."/>
            <person name="Henkel C.V."/>
            <person name="Heimberg A.M."/>
            <person name="Jansen H.J."/>
            <person name="McCleary R.J."/>
            <person name="Kerkkamp H.M."/>
            <person name="Vos R.A."/>
            <person name="Guerreiro I."/>
            <person name="Calvete J.J."/>
            <person name="Wuster W."/>
            <person name="Woods A.E."/>
            <person name="Logan J.M."/>
            <person name="Harrison R.A."/>
            <person name="Castoe T.A."/>
            <person name="de Koning A.P."/>
            <person name="Pollock D.D."/>
            <person name="Yandell M."/>
            <person name="Calderon D."/>
            <person name="Renjifo C."/>
            <person name="Currier R.B."/>
            <person name="Salgado D."/>
            <person name="Pla D."/>
            <person name="Sanz L."/>
            <person name="Hyder A.S."/>
            <person name="Ribeiro J.M."/>
            <person name="Arntzen J.W."/>
            <person name="van den Thillart G.E."/>
            <person name="Boetzer M."/>
            <person name="Pirovano W."/>
            <person name="Dirks R.P."/>
            <person name="Spaink H.P."/>
            <person name="Duboule D."/>
            <person name="McGlinn E."/>
            <person name="Kini R.M."/>
            <person name="Richardson M.K."/>
        </authorList>
    </citation>
    <scope>NUCLEOTIDE SEQUENCE</scope>
    <source>
        <tissue evidence="20">Blood</tissue>
    </source>
</reference>
<dbReference type="EMBL" id="AZIM01002783">
    <property type="protein sequence ID" value="ETE63358.1"/>
    <property type="molecule type" value="Genomic_DNA"/>
</dbReference>
<keyword evidence="8 16" id="KW-0175">Coiled coil</keyword>
<dbReference type="InterPro" id="IPR040645">
    <property type="entry name" value="Neurabin-1/2_PDZ"/>
</dbReference>
<evidence type="ECO:0000256" key="2">
    <source>
        <dbReference type="ARBA" id="ARBA00022473"/>
    </source>
</evidence>
<dbReference type="InterPro" id="IPR036034">
    <property type="entry name" value="PDZ_sf"/>
</dbReference>
<feature type="coiled-coil region" evidence="16">
    <location>
        <begin position="262"/>
        <end position="309"/>
    </location>
</feature>
<dbReference type="Proteomes" id="UP000018936">
    <property type="component" value="Unassembled WGS sequence"/>
</dbReference>
<dbReference type="GO" id="GO:0005737">
    <property type="term" value="C:cytoplasm"/>
    <property type="evidence" value="ECO:0007669"/>
    <property type="project" value="TreeGrafter"/>
</dbReference>
<dbReference type="SMART" id="SM00454">
    <property type="entry name" value="SAM"/>
    <property type="match status" value="1"/>
</dbReference>
<accession>V8NNW2</accession>
<evidence type="ECO:0000259" key="18">
    <source>
        <dbReference type="PROSITE" id="PS50105"/>
    </source>
</evidence>
<proteinExistence type="predicted"/>
<evidence type="ECO:0000256" key="7">
    <source>
        <dbReference type="ARBA" id="ARBA00023018"/>
    </source>
</evidence>
<evidence type="ECO:0000256" key="6">
    <source>
        <dbReference type="ARBA" id="ARBA00022902"/>
    </source>
</evidence>
<dbReference type="GO" id="GO:0019722">
    <property type="term" value="P:calcium-mediated signaling"/>
    <property type="evidence" value="ECO:0007669"/>
    <property type="project" value="TreeGrafter"/>
</dbReference>
<evidence type="ECO:0000256" key="9">
    <source>
        <dbReference type="ARBA" id="ARBA00023203"/>
    </source>
</evidence>
<feature type="domain" description="SAM" evidence="18">
    <location>
        <begin position="459"/>
        <end position="503"/>
    </location>
</feature>
<feature type="compositionally biased region" description="Acidic residues" evidence="17">
    <location>
        <begin position="163"/>
        <end position="182"/>
    </location>
</feature>
<dbReference type="Pfam" id="PF00536">
    <property type="entry name" value="SAM_1"/>
    <property type="match status" value="1"/>
</dbReference>
<sequence length="561" mass="64338">MEKVFNTYSDEEYDRRNETVDPISSSAEYELEKRVEKLDLFPVDIEKDEQGFGITIIGMGIGIGIETGFEKLGIFVKTITEDGPAEKDGRIRLNDQIIEVDGINMVGVSQDFASTVLRRSKGRVRFIIGREKAGQVSEVGKLIKQTIEYDQRQRGHHYAHYEADDDDDETEEYATDEDEDDLGTAYPRGQKTVHFTECPENDDTLSLEEIERLAEKFKELQIAENEKLRWQVERNLLQQSVKENKERMAKIEAYWVEAQTLCHNVNDHLKDSQDQYQALEKKYNKAKKIRELEAEVLRLLRQNETQMNNNNNIFEQQPFVGESSKRDTTEKLDEMEISGLATLDQDFNEAVPETERLDSKAVKTRLQLSVKNKRSRPTRTRLGDSISSTDGEDSLERKNITFNDDFSPSSTSSADLSGLGTGPKTPGFSQSTAISSDEILDDGQSPKHSQFPNHAVSEWSVQQVSNWLKSLNLEHYISEFTAHNINGECLLQLDGSKLKERAVIKKKIKEMKANLEKARKAQEKMEKQREKLKKKENNQFQRKCRKLEKQSPEPIQGANEQ</sequence>
<evidence type="ECO:0000256" key="17">
    <source>
        <dbReference type="SAM" id="MobiDB-lite"/>
    </source>
</evidence>
<evidence type="ECO:0000313" key="21">
    <source>
        <dbReference type="Proteomes" id="UP000018936"/>
    </source>
</evidence>
<dbReference type="CDD" id="cd09512">
    <property type="entry name" value="SAM_Neurabin-like"/>
    <property type="match status" value="1"/>
</dbReference>
<evidence type="ECO:0000256" key="8">
    <source>
        <dbReference type="ARBA" id="ARBA00023054"/>
    </source>
</evidence>
<keyword evidence="9" id="KW-0009">Actin-binding</keyword>
<keyword evidence="7" id="KW-0770">Synapse</keyword>
<dbReference type="FunFam" id="1.10.150.50:FF:000008">
    <property type="entry name" value="Neurabin-1 isoform 1-like protein"/>
    <property type="match status" value="1"/>
</dbReference>
<keyword evidence="21" id="KW-1185">Reference proteome</keyword>
<evidence type="ECO:0000256" key="5">
    <source>
        <dbReference type="ARBA" id="ARBA00022782"/>
    </source>
</evidence>
<evidence type="ECO:0000259" key="19">
    <source>
        <dbReference type="PROSITE" id="PS50106"/>
    </source>
</evidence>
<evidence type="ECO:0000313" key="20">
    <source>
        <dbReference type="EMBL" id="ETE63358.1"/>
    </source>
</evidence>
<feature type="region of interest" description="Disordered" evidence="17">
    <location>
        <begin position="154"/>
        <end position="187"/>
    </location>
</feature>
<dbReference type="InterPro" id="IPR001660">
    <property type="entry name" value="SAM"/>
</dbReference>
<keyword evidence="3" id="KW-0963">Cytoplasm</keyword>
<evidence type="ECO:0000256" key="3">
    <source>
        <dbReference type="ARBA" id="ARBA00022490"/>
    </source>
</evidence>
<organism evidence="20 21">
    <name type="scientific">Ophiophagus hannah</name>
    <name type="common">King cobra</name>
    <name type="synonym">Naja hannah</name>
    <dbReference type="NCBI Taxonomy" id="8665"/>
    <lineage>
        <taxon>Eukaryota</taxon>
        <taxon>Metazoa</taxon>
        <taxon>Chordata</taxon>
        <taxon>Craniata</taxon>
        <taxon>Vertebrata</taxon>
        <taxon>Euteleostomi</taxon>
        <taxon>Lepidosauria</taxon>
        <taxon>Squamata</taxon>
        <taxon>Bifurcata</taxon>
        <taxon>Unidentata</taxon>
        <taxon>Episquamata</taxon>
        <taxon>Toxicofera</taxon>
        <taxon>Serpentes</taxon>
        <taxon>Colubroidea</taxon>
        <taxon>Elapidae</taxon>
        <taxon>Elapinae</taxon>
        <taxon>Ophiophagus</taxon>
    </lineage>
</organism>
<feature type="compositionally biased region" description="Basic and acidic residues" evidence="17">
    <location>
        <begin position="515"/>
        <end position="537"/>
    </location>
</feature>
<evidence type="ECO:0000256" key="13">
    <source>
        <dbReference type="ARBA" id="ARBA00076637"/>
    </source>
</evidence>